<dbReference type="PANTHER" id="PTHR11040:SF205">
    <property type="entry name" value="ZINC TRANSPORTER ZUPT"/>
    <property type="match status" value="1"/>
</dbReference>
<dbReference type="VEuPathDB" id="CryptoDB:Vbra_12669"/>
<accession>A0A0G4EQR0</accession>
<comment type="subcellular location">
    <subcellularLocation>
        <location evidence="1">Membrane</location>
        <topology evidence="1">Multi-pass membrane protein</topology>
    </subcellularLocation>
</comment>
<dbReference type="Pfam" id="PF02535">
    <property type="entry name" value="Zip"/>
    <property type="match status" value="1"/>
</dbReference>
<feature type="transmembrane region" description="Helical" evidence="6">
    <location>
        <begin position="360"/>
        <end position="380"/>
    </location>
</feature>
<feature type="transmembrane region" description="Helical" evidence="6">
    <location>
        <begin position="40"/>
        <end position="58"/>
    </location>
</feature>
<evidence type="ECO:0000256" key="3">
    <source>
        <dbReference type="ARBA" id="ARBA00022989"/>
    </source>
</evidence>
<feature type="transmembrane region" description="Helical" evidence="6">
    <location>
        <begin position="78"/>
        <end position="100"/>
    </location>
</feature>
<dbReference type="EMBL" id="CDMY01000289">
    <property type="protein sequence ID" value="CEL99802.1"/>
    <property type="molecule type" value="Genomic_DNA"/>
</dbReference>
<gene>
    <name evidence="7" type="ORF">Vbra_12669</name>
</gene>
<sequence>MDDEDDYRVGVGLGLSALAGLATAGGSALSFCLPTYNPRIFAVCLSLSAGVMLYISFIEIFYKSRDEFIKSGYEKTQAYPLATAVFFCGMVLAQLLDWCLHRLFGFEHDHDEIHQEPHVTLEGLSRSPKEMEQEAKMTPLSASSRHKSIPTSKSCPIPAPSVTLSIEETVDTHPSAGSASSPSTSQDPPEATDKPKAEEDTETAPPQEARGVAGKEAVGRPSGDKGKLLNLSLFSGLALALHNFPEGIATFAAALADPRFGLGVAVAIGIHNFPEGVAVSVPIYYATGSRCKAFTWSLIAGLAEPVGAVLTWLILSNNISSTAFAILFGLVGGLMVHISVRKLIPTALRYDPQDRVTSALVLGGMALMAVSLVIFVAIGFDE</sequence>
<name>A0A0G4EQR0_VITBC</name>
<dbReference type="PhylomeDB" id="A0A0G4EQR0"/>
<proteinExistence type="predicted"/>
<reference evidence="7 8" key="1">
    <citation type="submission" date="2014-11" db="EMBL/GenBank/DDBJ databases">
        <authorList>
            <person name="Zhu J."/>
            <person name="Qi W."/>
            <person name="Song R."/>
        </authorList>
    </citation>
    <scope>NUCLEOTIDE SEQUENCE [LARGE SCALE GENOMIC DNA]</scope>
</reference>
<dbReference type="OMA" id="EMTEIDN"/>
<feature type="transmembrane region" description="Helical" evidence="6">
    <location>
        <begin position="12"/>
        <end position="33"/>
    </location>
</feature>
<dbReference type="InterPro" id="IPR003689">
    <property type="entry name" value="ZIP"/>
</dbReference>
<evidence type="ECO:0000256" key="1">
    <source>
        <dbReference type="ARBA" id="ARBA00004141"/>
    </source>
</evidence>
<keyword evidence="4 6" id="KW-0472">Membrane</keyword>
<feature type="region of interest" description="Disordered" evidence="5">
    <location>
        <begin position="171"/>
        <end position="221"/>
    </location>
</feature>
<dbReference type="GO" id="GO:0016020">
    <property type="term" value="C:membrane"/>
    <property type="evidence" value="ECO:0007669"/>
    <property type="project" value="UniProtKB-SubCell"/>
</dbReference>
<feature type="region of interest" description="Disordered" evidence="5">
    <location>
        <begin position="117"/>
        <end position="159"/>
    </location>
</feature>
<evidence type="ECO:0000256" key="4">
    <source>
        <dbReference type="ARBA" id="ARBA00023136"/>
    </source>
</evidence>
<feature type="transmembrane region" description="Helical" evidence="6">
    <location>
        <begin position="321"/>
        <end position="340"/>
    </location>
</feature>
<keyword evidence="3 6" id="KW-1133">Transmembrane helix</keyword>
<evidence type="ECO:0000313" key="7">
    <source>
        <dbReference type="EMBL" id="CEL99802.1"/>
    </source>
</evidence>
<feature type="compositionally biased region" description="Low complexity" evidence="5">
    <location>
        <begin position="174"/>
        <end position="189"/>
    </location>
</feature>
<keyword evidence="8" id="KW-1185">Reference proteome</keyword>
<evidence type="ECO:0000256" key="6">
    <source>
        <dbReference type="SAM" id="Phobius"/>
    </source>
</evidence>
<dbReference type="Proteomes" id="UP000041254">
    <property type="component" value="Unassembled WGS sequence"/>
</dbReference>
<keyword evidence="2 6" id="KW-0812">Transmembrane</keyword>
<dbReference type="OrthoDB" id="262547at2759"/>
<evidence type="ECO:0000313" key="8">
    <source>
        <dbReference type="Proteomes" id="UP000041254"/>
    </source>
</evidence>
<dbReference type="GO" id="GO:0005385">
    <property type="term" value="F:zinc ion transmembrane transporter activity"/>
    <property type="evidence" value="ECO:0007669"/>
    <property type="project" value="TreeGrafter"/>
</dbReference>
<protein>
    <submittedName>
        <fullName evidence="7">Uncharacterized protein</fullName>
    </submittedName>
</protein>
<dbReference type="InParanoid" id="A0A0G4EQR0"/>
<evidence type="ECO:0000256" key="5">
    <source>
        <dbReference type="SAM" id="MobiDB-lite"/>
    </source>
</evidence>
<organism evidence="7 8">
    <name type="scientific">Vitrella brassicaformis (strain CCMP3155)</name>
    <dbReference type="NCBI Taxonomy" id="1169540"/>
    <lineage>
        <taxon>Eukaryota</taxon>
        <taxon>Sar</taxon>
        <taxon>Alveolata</taxon>
        <taxon>Colpodellida</taxon>
        <taxon>Vitrellaceae</taxon>
        <taxon>Vitrella</taxon>
    </lineage>
</organism>
<feature type="transmembrane region" description="Helical" evidence="6">
    <location>
        <begin position="293"/>
        <end position="315"/>
    </location>
</feature>
<evidence type="ECO:0000256" key="2">
    <source>
        <dbReference type="ARBA" id="ARBA00022692"/>
    </source>
</evidence>
<dbReference type="PANTHER" id="PTHR11040">
    <property type="entry name" value="ZINC/IRON TRANSPORTER"/>
    <property type="match status" value="1"/>
</dbReference>
<dbReference type="AlphaFoldDB" id="A0A0G4EQR0"/>